<organism evidence="3 4">
    <name type="scientific">Methylobacterium soli</name>
    <dbReference type="NCBI Taxonomy" id="553447"/>
    <lineage>
        <taxon>Bacteria</taxon>
        <taxon>Pseudomonadati</taxon>
        <taxon>Pseudomonadota</taxon>
        <taxon>Alphaproteobacteria</taxon>
        <taxon>Hyphomicrobiales</taxon>
        <taxon>Methylobacteriaceae</taxon>
        <taxon>Methylobacterium</taxon>
    </lineage>
</organism>
<evidence type="ECO:0008006" key="5">
    <source>
        <dbReference type="Google" id="ProtNLM"/>
    </source>
</evidence>
<keyword evidence="4" id="KW-1185">Reference proteome</keyword>
<sequence length="89" mass="8517">MKKIVAVTALALSIASPAFAQTAPAAREPGSTGTVVQGQPNTTGNDRNVVIAPGATGASTITTDSAAGGNAGQPERAVPQGSASGSGTR</sequence>
<evidence type="ECO:0000313" key="3">
    <source>
        <dbReference type="EMBL" id="KAB1080936.1"/>
    </source>
</evidence>
<dbReference type="RefSeq" id="WP_150997609.1">
    <property type="nucleotide sequence ID" value="NZ_BPQY01000177.1"/>
</dbReference>
<dbReference type="OrthoDB" id="8004262at2"/>
<accession>A0A6L3T6W6</accession>
<dbReference type="Proteomes" id="UP000474159">
    <property type="component" value="Unassembled WGS sequence"/>
</dbReference>
<reference evidence="3 4" key="1">
    <citation type="submission" date="2019-09" db="EMBL/GenBank/DDBJ databases">
        <title>YIM 48816 draft genome.</title>
        <authorList>
            <person name="Jiang L."/>
        </authorList>
    </citation>
    <scope>NUCLEOTIDE SEQUENCE [LARGE SCALE GENOMIC DNA]</scope>
    <source>
        <strain evidence="3 4">YIM 48816</strain>
    </source>
</reference>
<feature type="region of interest" description="Disordered" evidence="1">
    <location>
        <begin position="24"/>
        <end position="89"/>
    </location>
</feature>
<evidence type="ECO:0000256" key="1">
    <source>
        <dbReference type="SAM" id="MobiDB-lite"/>
    </source>
</evidence>
<gene>
    <name evidence="3" type="ORF">F6X53_04450</name>
</gene>
<dbReference type="EMBL" id="VZZK01000003">
    <property type="protein sequence ID" value="KAB1080936.1"/>
    <property type="molecule type" value="Genomic_DNA"/>
</dbReference>
<feature type="signal peptide" evidence="2">
    <location>
        <begin position="1"/>
        <end position="20"/>
    </location>
</feature>
<evidence type="ECO:0000256" key="2">
    <source>
        <dbReference type="SAM" id="SignalP"/>
    </source>
</evidence>
<feature type="compositionally biased region" description="Polar residues" evidence="1">
    <location>
        <begin position="31"/>
        <end position="46"/>
    </location>
</feature>
<proteinExistence type="predicted"/>
<name>A0A6L3T6W6_9HYPH</name>
<keyword evidence="2" id="KW-0732">Signal</keyword>
<evidence type="ECO:0000313" key="4">
    <source>
        <dbReference type="Proteomes" id="UP000474159"/>
    </source>
</evidence>
<comment type="caution">
    <text evidence="3">The sequence shown here is derived from an EMBL/GenBank/DDBJ whole genome shotgun (WGS) entry which is preliminary data.</text>
</comment>
<dbReference type="AlphaFoldDB" id="A0A6L3T6W6"/>
<feature type="chain" id="PRO_5026906095" description="Glycosyl hydrolase" evidence="2">
    <location>
        <begin position="21"/>
        <end position="89"/>
    </location>
</feature>
<protein>
    <recommendedName>
        <fullName evidence="5">Glycosyl hydrolase</fullName>
    </recommendedName>
</protein>